<accession>L0K3U1</accession>
<dbReference type="InterPro" id="IPR055927">
    <property type="entry name" value="DUF7504"/>
</dbReference>
<reference evidence="3 4" key="1">
    <citation type="submission" date="2012-11" db="EMBL/GenBank/DDBJ databases">
        <title>FINISHED of Natronococcus occultus SP4, DSM 3396.</title>
        <authorList>
            <consortium name="DOE Joint Genome Institute"/>
            <person name="Eisen J."/>
            <person name="Huntemann M."/>
            <person name="Wei C.-L."/>
            <person name="Han J."/>
            <person name="Detter J.C."/>
            <person name="Han C."/>
            <person name="Tapia R."/>
            <person name="Chen A."/>
            <person name="Kyrpides N."/>
            <person name="Mavromatis K."/>
            <person name="Markowitz V."/>
            <person name="Szeto E."/>
            <person name="Ivanova N."/>
            <person name="Mikhailova N."/>
            <person name="Ovchinnikova G."/>
            <person name="Pagani I."/>
            <person name="Pati A."/>
            <person name="Goodwin L."/>
            <person name="Nordberg H.P."/>
            <person name="Cantor M.N."/>
            <person name="Hua S.X."/>
            <person name="Woyke T."/>
            <person name="Eisen J."/>
            <person name="Klenk H.-P."/>
            <person name="Klenk H.-P."/>
        </authorList>
    </citation>
    <scope>NUCLEOTIDE SEQUENCE [LARGE SCALE GENOMIC DNA]</scope>
    <source>
        <strain evidence="3 4">SP4</strain>
    </source>
</reference>
<proteinExistence type="predicted"/>
<dbReference type="GeneID" id="14402095"/>
<dbReference type="RefSeq" id="WP_015322654.1">
    <property type="nucleotide sequence ID" value="NC_019974.1"/>
</dbReference>
<evidence type="ECO:0000313" key="4">
    <source>
        <dbReference type="Proteomes" id="UP000010878"/>
    </source>
</evidence>
<organism evidence="3 4">
    <name type="scientific">Natronococcus occultus SP4</name>
    <dbReference type="NCBI Taxonomy" id="694430"/>
    <lineage>
        <taxon>Archaea</taxon>
        <taxon>Methanobacteriati</taxon>
        <taxon>Methanobacteriota</taxon>
        <taxon>Stenosarchaea group</taxon>
        <taxon>Halobacteria</taxon>
        <taxon>Halobacteriales</taxon>
        <taxon>Natrialbaceae</taxon>
        <taxon>Natronococcus</taxon>
    </lineage>
</organism>
<feature type="region of interest" description="Disordered" evidence="1">
    <location>
        <begin position="1"/>
        <end position="20"/>
    </location>
</feature>
<dbReference type="EMBL" id="CP003929">
    <property type="protein sequence ID" value="AGB39220.1"/>
    <property type="molecule type" value="Genomic_DNA"/>
</dbReference>
<dbReference type="eggNOG" id="arCOG02452">
    <property type="taxonomic scope" value="Archaea"/>
</dbReference>
<keyword evidence="4" id="KW-1185">Reference proteome</keyword>
<dbReference type="AlphaFoldDB" id="L0K3U1"/>
<evidence type="ECO:0000256" key="1">
    <source>
        <dbReference type="SAM" id="MobiDB-lite"/>
    </source>
</evidence>
<feature type="domain" description="Halobacterial output" evidence="2">
    <location>
        <begin position="25"/>
        <end position="93"/>
    </location>
</feature>
<gene>
    <name evidence="3" type="ORF">Natoc_3493</name>
</gene>
<feature type="compositionally biased region" description="Basic and acidic residues" evidence="1">
    <location>
        <begin position="1"/>
        <end position="10"/>
    </location>
</feature>
<dbReference type="HOGENOM" id="CLU_643421_0_0_2"/>
<dbReference type="Pfam" id="PF24336">
    <property type="entry name" value="DUF7504"/>
    <property type="match status" value="1"/>
</dbReference>
<dbReference type="KEGG" id="nou:Natoc_3493"/>
<feature type="domain" description="Halobacterial output" evidence="2">
    <location>
        <begin position="117"/>
        <end position="188"/>
    </location>
</feature>
<evidence type="ECO:0000313" key="3">
    <source>
        <dbReference type="EMBL" id="AGB39220.1"/>
    </source>
</evidence>
<dbReference type="STRING" id="694430.Natoc_3493"/>
<evidence type="ECO:0000259" key="2">
    <source>
        <dbReference type="Pfam" id="PF18545"/>
    </source>
</evidence>
<dbReference type="Pfam" id="PF18545">
    <property type="entry name" value="HalOD1"/>
    <property type="match status" value="2"/>
</dbReference>
<dbReference type="Proteomes" id="UP000010878">
    <property type="component" value="Chromosome"/>
</dbReference>
<name>L0K3U1_9EURY</name>
<dbReference type="OrthoDB" id="252760at2157"/>
<dbReference type="InterPro" id="IPR040624">
    <property type="entry name" value="HalOD1"/>
</dbReference>
<protein>
    <recommendedName>
        <fullName evidence="2">Halobacterial output domain-containing protein</fullName>
    </recommendedName>
</protein>
<sequence length="407" mass="43857">MTTDRSRDETGVDESDGTAAGIRSRPSIAIIKRVANETGISPLELPPLNETVDVDALDRLLEDGDPDRPWPTLVFRYVDYRVRVGADGEIEVTDPDEDGISVVDEWTHVSVVEEPDDRPLAVRLVSAIADRSGWERSRVRTALAEIADPDALTQLNRRRENGVPRPGATVLFSVLGYDVVVDAGGTISLGSTLGRLKRTGGNVLIVGGVPDDLVDVASTNLLGDPDRNRRRLFALLDRNPGVVTDRLGPTSAGSARIVDYAISARSVATTGTPVGEGGHVVDEPTDLDEFAATVATRVRAFETGASLSEPGDLRLCVDSLRPIIDERGAEGTVALLEPIREAVRDVSGLGHFVLPVGRESPVVERLEPSFDATVELRAGDCGPQQRWHLHESGYTTDWIGLGRSDER</sequence>
<dbReference type="eggNOG" id="arCOG08928">
    <property type="taxonomic scope" value="Archaea"/>
</dbReference>